<dbReference type="GO" id="GO:0003676">
    <property type="term" value="F:nucleic acid binding"/>
    <property type="evidence" value="ECO:0007669"/>
    <property type="project" value="InterPro"/>
</dbReference>
<dbReference type="GO" id="GO:0008270">
    <property type="term" value="F:zinc ion binding"/>
    <property type="evidence" value="ECO:0007669"/>
    <property type="project" value="InterPro"/>
</dbReference>
<dbReference type="GO" id="GO:0004519">
    <property type="term" value="F:endonuclease activity"/>
    <property type="evidence" value="ECO:0007669"/>
    <property type="project" value="UniProtKB-KW"/>
</dbReference>
<gene>
    <name evidence="2" type="primary">45</name>
    <name evidence="2" type="ORF">SEA_DRSIERRA_45</name>
</gene>
<reference evidence="3" key="1">
    <citation type="submission" date="2020-01" db="EMBL/GenBank/DDBJ databases">
        <authorList>
            <person name="Broll A.M."/>
            <person name="Firkus N.C."/>
            <person name="Hill J.A."/>
            <person name="Neidermyer S.M."/>
            <person name="Regnier T.M."/>
            <person name="Wang S.P."/>
            <person name="Yang C."/>
            <person name="Yang H.S."/>
            <person name="Bonilla J.A."/>
            <person name="Klyczek K."/>
            <person name="Garlena R.A."/>
            <person name="Russell D.A."/>
            <person name="Pope W.H."/>
            <person name="Jacobs-Sera D."/>
            <person name="Hatfull G.F."/>
        </authorList>
    </citation>
    <scope>NUCLEOTIDE SEQUENCE [LARGE SCALE GENOMIC DNA]</scope>
</reference>
<dbReference type="Pfam" id="PF01844">
    <property type="entry name" value="HNH"/>
    <property type="match status" value="1"/>
</dbReference>
<evidence type="ECO:0000313" key="3">
    <source>
        <dbReference type="Proteomes" id="UP000501199"/>
    </source>
</evidence>
<sequence length="271" mass="30678">MLFDDFEVLPHHRVTPATPTERFLDPIRVWDGEAMVAGSCLDCEGLFAVEELTKDRRAPGGYVLRCLPCKRVRNRAWTDASRDHIKAYRAEARKTGMQRRHMDAYTAKLAARSEDEVEAVRRFMHPFGTKQCRICREARPLGDFPRNVRTRDGLTPDCRDCNLGAQRRRATGHATAEWDERGLYACAYCGTPETVNEERVAALDVEHVVPRAHADLVDFDLDDPGNLVPGCPDCNRGAGGKFDRPVLDFVEALYPGLLDKIGHWPVEERFI</sequence>
<keyword evidence="2" id="KW-0540">Nuclease</keyword>
<dbReference type="EMBL" id="MN908689">
    <property type="protein sequence ID" value="QIG58523.1"/>
    <property type="molecule type" value="Genomic_DNA"/>
</dbReference>
<dbReference type="InterPro" id="IPR003615">
    <property type="entry name" value="HNH_nuc"/>
</dbReference>
<dbReference type="GeneID" id="77954764"/>
<feature type="domain" description="HNH" evidence="1">
    <location>
        <begin position="186"/>
        <end position="237"/>
    </location>
</feature>
<evidence type="ECO:0000259" key="1">
    <source>
        <dbReference type="Pfam" id="PF01844"/>
    </source>
</evidence>
<dbReference type="InterPro" id="IPR002711">
    <property type="entry name" value="HNH"/>
</dbReference>
<dbReference type="Proteomes" id="UP000501199">
    <property type="component" value="Segment"/>
</dbReference>
<dbReference type="RefSeq" id="YP_010678370.1">
    <property type="nucleotide sequence ID" value="NC_071034.1"/>
</dbReference>
<dbReference type="KEGG" id="vg:77954764"/>
<organism evidence="2 3">
    <name type="scientific">Arthrobacter phage DrSierra</name>
    <dbReference type="NCBI Taxonomy" id="2704034"/>
    <lineage>
        <taxon>Viruses</taxon>
        <taxon>Duplodnaviria</taxon>
        <taxon>Heunggongvirae</taxon>
        <taxon>Uroviricota</taxon>
        <taxon>Caudoviricetes</taxon>
        <taxon>Casidaviridae</taxon>
        <taxon>Manhattanvirus</taxon>
        <taxon>Manhattanvirus drsierra</taxon>
    </lineage>
</organism>
<accession>A0A6G6XL76</accession>
<keyword evidence="2" id="KW-0255">Endonuclease</keyword>
<keyword evidence="3" id="KW-1185">Reference proteome</keyword>
<dbReference type="Gene3D" id="1.10.30.50">
    <property type="match status" value="1"/>
</dbReference>
<name>A0A6G6XL76_9CAUD</name>
<evidence type="ECO:0000313" key="2">
    <source>
        <dbReference type="EMBL" id="QIG58523.1"/>
    </source>
</evidence>
<protein>
    <submittedName>
        <fullName evidence="2">HNH endonuclease</fullName>
    </submittedName>
</protein>
<dbReference type="CDD" id="cd00085">
    <property type="entry name" value="HNHc"/>
    <property type="match status" value="1"/>
</dbReference>
<keyword evidence="2" id="KW-0378">Hydrolase</keyword>
<proteinExistence type="predicted"/>